<evidence type="ECO:0000259" key="1">
    <source>
        <dbReference type="Pfam" id="PF05161"/>
    </source>
</evidence>
<evidence type="ECO:0000313" key="4">
    <source>
        <dbReference type="Proteomes" id="UP001054801"/>
    </source>
</evidence>
<organism evidence="3 4">
    <name type="scientific">Thiothrix winogradskyi</name>
    <dbReference type="NCBI Taxonomy" id="96472"/>
    <lineage>
        <taxon>Bacteria</taxon>
        <taxon>Pseudomonadati</taxon>
        <taxon>Pseudomonadota</taxon>
        <taxon>Gammaproteobacteria</taxon>
        <taxon>Thiotrichales</taxon>
        <taxon>Thiotrichaceae</taxon>
        <taxon>Thiothrix</taxon>
    </lineage>
</organism>
<dbReference type="Pfam" id="PF13660">
    <property type="entry name" value="DUF4147"/>
    <property type="match status" value="1"/>
</dbReference>
<reference evidence="3" key="1">
    <citation type="journal article" date="2022" name="Microorganisms">
        <title>Two New Species of Filamentous Sulfur Bacteria of the Genus Thiothrix, Thiothrix winogradskyi sp. nov. and 'Candidatus Thiothrix sulfatifontis' sp. nov.</title>
        <authorList>
            <person name="Ravin N.V."/>
            <person name="Rossetti S."/>
            <person name="Beletsky A.V."/>
            <person name="Kadnikov V.V."/>
            <person name="Rudenko T.S."/>
            <person name="Smolyakov D.D."/>
            <person name="Moskvitina M.I."/>
            <person name="Gureeva M.V."/>
            <person name="Mardanov A.V."/>
            <person name="Grabovich M.Y."/>
        </authorList>
    </citation>
    <scope>NUCLEOTIDE SEQUENCE</scope>
    <source>
        <strain evidence="3">CT3</strain>
    </source>
</reference>
<dbReference type="PANTHER" id="PTHR12227:SF0">
    <property type="entry name" value="GLYCERATE KINASE"/>
    <property type="match status" value="1"/>
</dbReference>
<dbReference type="EMBL" id="CP091244">
    <property type="protein sequence ID" value="UJS23687.1"/>
    <property type="molecule type" value="Genomic_DNA"/>
</dbReference>
<keyword evidence="4" id="KW-1185">Reference proteome</keyword>
<name>A0ABY3SW14_9GAMM</name>
<dbReference type="SUPFAM" id="SSF82544">
    <property type="entry name" value="GckA/TtuD-like"/>
    <property type="match status" value="1"/>
</dbReference>
<feature type="domain" description="MOFRL-associated" evidence="2">
    <location>
        <begin position="8"/>
        <end position="220"/>
    </location>
</feature>
<dbReference type="InterPro" id="IPR039760">
    <property type="entry name" value="MOFRL_protein"/>
</dbReference>
<evidence type="ECO:0000259" key="2">
    <source>
        <dbReference type="Pfam" id="PF13660"/>
    </source>
</evidence>
<dbReference type="Pfam" id="PF05161">
    <property type="entry name" value="MOFRL"/>
    <property type="match status" value="1"/>
</dbReference>
<proteinExistence type="predicted"/>
<dbReference type="Gene3D" id="3.40.50.10180">
    <property type="entry name" value="Glycerate kinase, MOFRL-like N-terminal domain"/>
    <property type="match status" value="1"/>
</dbReference>
<dbReference type="InterPro" id="IPR025286">
    <property type="entry name" value="MOFRL_assoc_dom"/>
</dbReference>
<gene>
    <name evidence="3" type="ORF">L2Y54_17355</name>
</gene>
<evidence type="ECO:0000313" key="3">
    <source>
        <dbReference type="EMBL" id="UJS23687.1"/>
    </source>
</evidence>
<protein>
    <submittedName>
        <fullName evidence="3">DUF4147 domain-containing protein</fullName>
    </submittedName>
</protein>
<dbReference type="InterPro" id="IPR007835">
    <property type="entry name" value="MOFRL"/>
</dbReference>
<sequence length="388" mass="40621">MTDHRTLLLEIYAAGLAAVNGEMAVYQALLAKGNRGACHVVAIGKAAEAMFMGASRYLTTQITSALLITKHGHVSVPLPPYVQVVEAAHPVPDESSLAAGKQLLTYLQALPANEPVLFLISGGASSLVEVLDAGWSLPRLQQATQAMLANGAVISDINAMRRALSLIKGGKLWGYLGERPVSCLLISDVPGDDPAVIGSGLLFPAPHDTFDWQIVASNRQMLAAMAAAAPADLPVHLMPDFIEGDAEVNAQWCVDQLHESAPGLYLWGAETTVQLPLNPGRGGRNQHFALAAALYLNPDDAIYLLAAGTDGTDGVTADTGALVDSGTVSRGNDQNLDPWACLRAADAGTFLEASGDLIHTGPTGTNVMDVIIGLKLPCKTSTEQHTPA</sequence>
<accession>A0ABY3SW14</accession>
<dbReference type="RefSeq" id="WP_236497883.1">
    <property type="nucleotide sequence ID" value="NZ_CP091244.1"/>
</dbReference>
<dbReference type="Proteomes" id="UP001054801">
    <property type="component" value="Chromosome"/>
</dbReference>
<dbReference type="PANTHER" id="PTHR12227">
    <property type="entry name" value="GLYCERATE KINASE"/>
    <property type="match status" value="1"/>
</dbReference>
<feature type="domain" description="MOFRL" evidence="1">
    <location>
        <begin position="265"/>
        <end position="369"/>
    </location>
</feature>
<dbReference type="InterPro" id="IPR038614">
    <property type="entry name" value="GK_N_sf"/>
</dbReference>